<dbReference type="InterPro" id="IPR052929">
    <property type="entry name" value="RNase_H-like_EbsB-rel"/>
</dbReference>
<dbReference type="Gene3D" id="3.30.420.10">
    <property type="entry name" value="Ribonuclease H-like superfamily/Ribonuclease H"/>
    <property type="match status" value="1"/>
</dbReference>
<dbReference type="CDD" id="cd06222">
    <property type="entry name" value="RNase_H_like"/>
    <property type="match status" value="1"/>
</dbReference>
<evidence type="ECO:0000313" key="2">
    <source>
        <dbReference type="EMBL" id="MBA0845977.1"/>
    </source>
</evidence>
<proteinExistence type="predicted"/>
<organism evidence="2 3">
    <name type="scientific">Gossypium armourianum</name>
    <dbReference type="NCBI Taxonomy" id="34283"/>
    <lineage>
        <taxon>Eukaryota</taxon>
        <taxon>Viridiplantae</taxon>
        <taxon>Streptophyta</taxon>
        <taxon>Embryophyta</taxon>
        <taxon>Tracheophyta</taxon>
        <taxon>Spermatophyta</taxon>
        <taxon>Magnoliopsida</taxon>
        <taxon>eudicotyledons</taxon>
        <taxon>Gunneridae</taxon>
        <taxon>Pentapetalae</taxon>
        <taxon>rosids</taxon>
        <taxon>malvids</taxon>
        <taxon>Malvales</taxon>
        <taxon>Malvaceae</taxon>
        <taxon>Malvoideae</taxon>
        <taxon>Gossypium</taxon>
    </lineage>
</organism>
<dbReference type="Proteomes" id="UP000593575">
    <property type="component" value="Unassembled WGS sequence"/>
</dbReference>
<dbReference type="AlphaFoldDB" id="A0A7J9KHM0"/>
<gene>
    <name evidence="2" type="ORF">Goarm_022190</name>
</gene>
<name>A0A7J9KHM0_9ROSI</name>
<feature type="domain" description="RNase H type-1" evidence="1">
    <location>
        <begin position="5"/>
        <end position="99"/>
    </location>
</feature>
<feature type="non-terminal residue" evidence="2">
    <location>
        <position position="102"/>
    </location>
</feature>
<evidence type="ECO:0000313" key="3">
    <source>
        <dbReference type="Proteomes" id="UP000593575"/>
    </source>
</evidence>
<evidence type="ECO:0000259" key="1">
    <source>
        <dbReference type="Pfam" id="PF13456"/>
    </source>
</evidence>
<dbReference type="InterPro" id="IPR002156">
    <property type="entry name" value="RNaseH_domain"/>
</dbReference>
<dbReference type="GO" id="GO:0004523">
    <property type="term" value="F:RNA-DNA hybrid ribonuclease activity"/>
    <property type="evidence" value="ECO:0007669"/>
    <property type="project" value="InterPro"/>
</dbReference>
<keyword evidence="3" id="KW-1185">Reference proteome</keyword>
<dbReference type="InterPro" id="IPR044730">
    <property type="entry name" value="RNase_H-like_dom_plant"/>
</dbReference>
<dbReference type="EMBL" id="JABFAE010419572">
    <property type="protein sequence ID" value="MBA0845977.1"/>
    <property type="molecule type" value="Genomic_DNA"/>
</dbReference>
<dbReference type="InterPro" id="IPR036397">
    <property type="entry name" value="RNaseH_sf"/>
</dbReference>
<dbReference type="Pfam" id="PF13456">
    <property type="entry name" value="RVT_3"/>
    <property type="match status" value="1"/>
</dbReference>
<dbReference type="GO" id="GO:0003676">
    <property type="term" value="F:nucleic acid binding"/>
    <property type="evidence" value="ECO:0007669"/>
    <property type="project" value="InterPro"/>
</dbReference>
<dbReference type="PANTHER" id="PTHR47074">
    <property type="entry name" value="BNAC02G40300D PROTEIN"/>
    <property type="match status" value="1"/>
</dbReference>
<comment type="caution">
    <text evidence="2">The sequence shown here is derived from an EMBL/GenBank/DDBJ whole genome shotgun (WGS) entry which is preliminary data.</text>
</comment>
<protein>
    <recommendedName>
        <fullName evidence="1">RNase H type-1 domain-containing protein</fullName>
    </recommendedName>
</protein>
<dbReference type="PANTHER" id="PTHR47074:SF61">
    <property type="entry name" value="RNASE H TYPE-1 DOMAIN-CONTAINING PROTEIN"/>
    <property type="match status" value="1"/>
</dbReference>
<reference evidence="2 3" key="1">
    <citation type="journal article" date="2019" name="Genome Biol. Evol.">
        <title>Insights into the evolution of the New World diploid cottons (Gossypium, subgenus Houzingenia) based on genome sequencing.</title>
        <authorList>
            <person name="Grover C.E."/>
            <person name="Arick M.A. 2nd"/>
            <person name="Thrash A."/>
            <person name="Conover J.L."/>
            <person name="Sanders W.S."/>
            <person name="Peterson D.G."/>
            <person name="Frelichowski J.E."/>
            <person name="Scheffler J.A."/>
            <person name="Scheffler B.E."/>
            <person name="Wendel J.F."/>
        </authorList>
    </citation>
    <scope>NUCLEOTIDE SEQUENCE [LARGE SCALE GENOMIC DNA]</scope>
    <source>
        <strain evidence="2">6</strain>
        <tissue evidence="2">Leaf</tissue>
    </source>
</reference>
<accession>A0A7J9KHM0</accession>
<sequence>MVKGNFDAAYNSYMMSSVSGIIFRDFEGHILVACTYPNTFVADATTVEARACLQTVVVAEELGFRNLVVEGDSLEIIKKIQTLEEDKSNITVIIKEIREQTR</sequence>